<evidence type="ECO:0008006" key="4">
    <source>
        <dbReference type="Google" id="ProtNLM"/>
    </source>
</evidence>
<keyword evidence="3" id="KW-1185">Reference proteome</keyword>
<dbReference type="RefSeq" id="WP_002695632.1">
    <property type="nucleotide sequence ID" value="NZ_CDNC01000012.1"/>
</dbReference>
<feature type="coiled-coil region" evidence="1">
    <location>
        <begin position="553"/>
        <end position="601"/>
    </location>
</feature>
<dbReference type="AlphaFoldDB" id="A0A0B7GSR4"/>
<evidence type="ECO:0000256" key="1">
    <source>
        <dbReference type="SAM" id="Coils"/>
    </source>
</evidence>
<organism evidence="2 3">
    <name type="scientific">Treponema phagedenis</name>
    <dbReference type="NCBI Taxonomy" id="162"/>
    <lineage>
        <taxon>Bacteria</taxon>
        <taxon>Pseudomonadati</taxon>
        <taxon>Spirochaetota</taxon>
        <taxon>Spirochaetia</taxon>
        <taxon>Spirochaetales</taxon>
        <taxon>Treponemataceae</taxon>
        <taxon>Treponema</taxon>
    </lineage>
</organism>
<reference evidence="3" key="1">
    <citation type="submission" date="2015-01" db="EMBL/GenBank/DDBJ databases">
        <authorList>
            <person name="Manzoor Shahid"/>
            <person name="Zubair Saima"/>
        </authorList>
    </citation>
    <scope>NUCLEOTIDE SEQUENCE [LARGE SCALE GENOMIC DNA]</scope>
    <source>
        <strain evidence="3">V1</strain>
    </source>
</reference>
<evidence type="ECO:0000313" key="2">
    <source>
        <dbReference type="EMBL" id="CEM61684.1"/>
    </source>
</evidence>
<evidence type="ECO:0000313" key="3">
    <source>
        <dbReference type="Proteomes" id="UP000042527"/>
    </source>
</evidence>
<gene>
    <name evidence="2" type="ORF">TPHV1_20221</name>
</gene>
<name>A0A0B7GSR4_TREPH</name>
<protein>
    <recommendedName>
        <fullName evidence="4">Phage tail tape measure protein</fullName>
    </recommendedName>
</protein>
<sequence length="608" mass="65900">MGMKEVAIKLNLETGSFSSSAQTISDAFDKMLGKMKEAQEVGNFDLAAQYAKSAQQMQQMYNGMANGNQAGGGGIAGFNNTVGGISNTAQSVIGQIGAGDAAGGGLTLLGKGAGLLGKLGTGGAIAGAGLLAAVGAGWGVKKLSDLYTSHDDAAEALNASLNNTMRTRFDLSTKEGRGEWRQFAKDYPERKNDFEISKDGKTMIETLESRYKVNTKNIEDAFTKASAAANSFSYSMEDGLSMVKHLTQYGLSSGSYDVARNVFGWSRMMGIQKEEAADFKGTFSRYGNKDADSLAQAYRASSFMGMKEGQYSETLGLLQNIFTDGISKGFTKSIAEIGSTMTFLKNASGNNPLWMGEQGASRYQQLNESGRSATSLSSVSDILTYRAIASLSDAEKARILKEHGLESQGGYLDNMQIAELGFLPEIYKKKMGLFEQMSGKGNKAGMIEMIRKDTGFDYIQAAQFYELMNNGEINKDAYESITNASIRPEYTSRVGASTGSAELWRTWTAELGKGPAELTKFLSVFLSGTRQEEFNTGKLPGMGEGSVNNVSLIKELQQRKQDLAFELQTLYNTFFPDQEKIKENTEELKKINAQLELLLNGEIKVESR</sequence>
<dbReference type="Proteomes" id="UP000042527">
    <property type="component" value="Unassembled WGS sequence"/>
</dbReference>
<keyword evidence="1" id="KW-0175">Coiled coil</keyword>
<accession>A0A0B7GSR4</accession>
<dbReference type="EMBL" id="CDNC01000012">
    <property type="protein sequence ID" value="CEM61684.1"/>
    <property type="molecule type" value="Genomic_DNA"/>
</dbReference>
<proteinExistence type="predicted"/>